<evidence type="ECO:0000313" key="4">
    <source>
        <dbReference type="EMBL" id="KAJ3612812.1"/>
    </source>
</evidence>
<feature type="region of interest" description="Disordered" evidence="3">
    <location>
        <begin position="229"/>
        <end position="505"/>
    </location>
</feature>
<dbReference type="AlphaFoldDB" id="A0A9Q0EY58"/>
<organism evidence="4 5">
    <name type="scientific">Muraenolepis orangiensis</name>
    <name type="common">Patagonian moray cod</name>
    <dbReference type="NCBI Taxonomy" id="630683"/>
    <lineage>
        <taxon>Eukaryota</taxon>
        <taxon>Metazoa</taxon>
        <taxon>Chordata</taxon>
        <taxon>Craniata</taxon>
        <taxon>Vertebrata</taxon>
        <taxon>Euteleostomi</taxon>
        <taxon>Actinopterygii</taxon>
        <taxon>Neopterygii</taxon>
        <taxon>Teleostei</taxon>
        <taxon>Neoteleostei</taxon>
        <taxon>Acanthomorphata</taxon>
        <taxon>Zeiogadaria</taxon>
        <taxon>Gadariae</taxon>
        <taxon>Gadiformes</taxon>
        <taxon>Muraenolepidoidei</taxon>
        <taxon>Muraenolepididae</taxon>
        <taxon>Muraenolepis</taxon>
    </lineage>
</organism>
<feature type="compositionally biased region" description="Basic and acidic residues" evidence="3">
    <location>
        <begin position="258"/>
        <end position="268"/>
    </location>
</feature>
<comment type="similarity">
    <text evidence="1">Belongs to the dapper family.</text>
</comment>
<protein>
    <submittedName>
        <fullName evidence="4">Uncharacterized protein</fullName>
    </submittedName>
</protein>
<name>A0A9Q0EY58_9TELE</name>
<evidence type="ECO:0000256" key="1">
    <source>
        <dbReference type="ARBA" id="ARBA00010807"/>
    </source>
</evidence>
<dbReference type="GO" id="GO:0090090">
    <property type="term" value="P:negative regulation of canonical Wnt signaling pathway"/>
    <property type="evidence" value="ECO:0007669"/>
    <property type="project" value="TreeGrafter"/>
</dbReference>
<evidence type="ECO:0000256" key="2">
    <source>
        <dbReference type="ARBA" id="ARBA00023054"/>
    </source>
</evidence>
<reference evidence="4" key="1">
    <citation type="submission" date="2022-07" db="EMBL/GenBank/DDBJ databases">
        <title>Chromosome-level genome of Muraenolepis orangiensis.</title>
        <authorList>
            <person name="Kim J."/>
        </authorList>
    </citation>
    <scope>NUCLEOTIDE SEQUENCE</scope>
    <source>
        <strain evidence="4">KU_S4_2022</strain>
        <tissue evidence="4">Muscle</tissue>
    </source>
</reference>
<evidence type="ECO:0000256" key="3">
    <source>
        <dbReference type="SAM" id="MobiDB-lite"/>
    </source>
</evidence>
<dbReference type="PANTHER" id="PTHR15919">
    <property type="entry name" value="DAPPER-RELATED"/>
    <property type="match status" value="1"/>
</dbReference>
<keyword evidence="5" id="KW-1185">Reference proteome</keyword>
<comment type="caution">
    <text evidence="4">The sequence shown here is derived from an EMBL/GenBank/DDBJ whole genome shotgun (WGS) entry which is preliminary data.</text>
</comment>
<dbReference type="InterPro" id="IPR024843">
    <property type="entry name" value="Dapper"/>
</dbReference>
<feature type="compositionally biased region" description="Basic residues" evidence="3">
    <location>
        <begin position="192"/>
        <end position="204"/>
    </location>
</feature>
<dbReference type="EMBL" id="JANIIK010000035">
    <property type="protein sequence ID" value="KAJ3612812.1"/>
    <property type="molecule type" value="Genomic_DNA"/>
</dbReference>
<dbReference type="Pfam" id="PF15268">
    <property type="entry name" value="Dapper"/>
    <property type="match status" value="2"/>
</dbReference>
<feature type="region of interest" description="Disordered" evidence="3">
    <location>
        <begin position="115"/>
        <end position="215"/>
    </location>
</feature>
<dbReference type="Proteomes" id="UP001148018">
    <property type="component" value="Unassembled WGS sequence"/>
</dbReference>
<sequence>MDYDPPSEGQDRGHDRSLTRLARVHQKICYLRRLQQLRVRRALTLSDAGAVTPVGSRETENRVTGGIYRVLEEQLVEHNLLLLRKQLDCLCRRDAGLASQLQELDHQMNDLRLDTEESPDQETDSQASSDECEVIPGTFGHSVSAPHPSSAPPFSLNTRDPPAVPPALGPGPRGPGSGPDRVRLDGFIASLLRRRVPRAPRPSRPRTSITTDPTQISLRSAGLGAWRGGETLHQGTSEMAVGFSNTNVSQPPVATLPKRSEEEKEAHSSPKRRTPPPCPSRVPKDTEASTKRSRLATQTKNHRRADGSSSHTSQKGMGHVTKARAPAGSKHGRTGSKHGRTESKHARTGSKSIKAGQEENRSTNKEARSSEQNRWTQCSGSRRRTGSRRTDRVPASSPADQLLDEHMTSSRTNKGRRHHHRSHRQSQQQLLHRGHDTGVAPTRYKTPLLPSGRSSSSSSTLMDNSQEDRSNYTSCFADQESCEENTGGARGGRRGGARGLMGGRSREVTQDLVKIKASRHLKKKLLHFRSGSLKLMTTV</sequence>
<feature type="compositionally biased region" description="Basic residues" evidence="3">
    <location>
        <begin position="413"/>
        <end position="424"/>
    </location>
</feature>
<keyword evidence="2" id="KW-0175">Coiled coil</keyword>
<proteinExistence type="inferred from homology"/>
<feature type="compositionally biased region" description="Basic and acidic residues" evidence="3">
    <location>
        <begin position="356"/>
        <end position="371"/>
    </location>
</feature>
<accession>A0A9Q0EY58</accession>
<gene>
    <name evidence="4" type="ORF">NHX12_019070</name>
</gene>
<feature type="compositionally biased region" description="Polar residues" evidence="3">
    <location>
        <begin position="233"/>
        <end position="252"/>
    </location>
</feature>
<dbReference type="OrthoDB" id="9448112at2759"/>
<dbReference type="GO" id="GO:0005737">
    <property type="term" value="C:cytoplasm"/>
    <property type="evidence" value="ECO:0007669"/>
    <property type="project" value="TreeGrafter"/>
</dbReference>
<evidence type="ECO:0000313" key="5">
    <source>
        <dbReference type="Proteomes" id="UP001148018"/>
    </source>
</evidence>
<feature type="compositionally biased region" description="Pro residues" evidence="3">
    <location>
        <begin position="162"/>
        <end position="173"/>
    </location>
</feature>